<dbReference type="eggNOG" id="COG2808">
    <property type="taxonomic scope" value="Bacteria"/>
</dbReference>
<dbReference type="Pfam" id="PF04299">
    <property type="entry name" value="FMN_bind_2"/>
    <property type="match status" value="1"/>
</dbReference>
<evidence type="ECO:0000313" key="2">
    <source>
        <dbReference type="Proteomes" id="UP000186110"/>
    </source>
</evidence>
<dbReference type="STRING" id="1484693.RS694_16475"/>
<dbReference type="PANTHER" id="PTHR35802">
    <property type="entry name" value="PROTEASE SYNTHASE AND SPORULATION PROTEIN PAI 2"/>
    <property type="match status" value="1"/>
</dbReference>
<name>A0A1P8KD54_9BURK</name>
<sequence>MYNPSHFEEKRIDVLHGLVRTQPLSTLVTLSPDGLVANHIPLYLRVDGSPFGTLAGHVARSNPLWRETDLGVQVLVIFQGPQAYISPNWYATKQEHGKVVPTWNYAVVHAKGSLTVHDDPVWISAQLNDLTGQQEAASPEPWAVDDAPRDYTDKMISALVGIEIPIASLSGKWKVSQNQPAINRASVVQGLEGIGDGAMTDLVKAYAPG</sequence>
<dbReference type="EMBL" id="CP019239">
    <property type="protein sequence ID" value="APW43970.1"/>
    <property type="molecule type" value="Genomic_DNA"/>
</dbReference>
<dbReference type="SUPFAM" id="SSF50475">
    <property type="entry name" value="FMN-binding split barrel"/>
    <property type="match status" value="1"/>
</dbReference>
<dbReference type="PANTHER" id="PTHR35802:SF1">
    <property type="entry name" value="PROTEASE SYNTHASE AND SPORULATION PROTEIN PAI 2"/>
    <property type="match status" value="1"/>
</dbReference>
<proteinExistence type="predicted"/>
<dbReference type="InterPro" id="IPR007396">
    <property type="entry name" value="TR_PAI2-type"/>
</dbReference>
<evidence type="ECO:0000313" key="1">
    <source>
        <dbReference type="EMBL" id="APW43970.1"/>
    </source>
</evidence>
<gene>
    <name evidence="1" type="ORF">RS694_16475</name>
</gene>
<dbReference type="PIRSF" id="PIRSF010372">
    <property type="entry name" value="PaiB"/>
    <property type="match status" value="1"/>
</dbReference>
<dbReference type="RefSeq" id="WP_029708416.1">
    <property type="nucleotide sequence ID" value="NZ_CP019239.1"/>
</dbReference>
<dbReference type="InterPro" id="IPR012349">
    <property type="entry name" value="Split_barrel_FMN-bd"/>
</dbReference>
<dbReference type="Proteomes" id="UP000186110">
    <property type="component" value="Chromosome"/>
</dbReference>
<protein>
    <submittedName>
        <fullName evidence="1">Transcriptional regulator</fullName>
    </submittedName>
</protein>
<organism evidence="1 2">
    <name type="scientific">Rhodoferax saidenbachensis</name>
    <dbReference type="NCBI Taxonomy" id="1484693"/>
    <lineage>
        <taxon>Bacteria</taxon>
        <taxon>Pseudomonadati</taxon>
        <taxon>Pseudomonadota</taxon>
        <taxon>Betaproteobacteria</taxon>
        <taxon>Burkholderiales</taxon>
        <taxon>Comamonadaceae</taxon>
        <taxon>Rhodoferax</taxon>
    </lineage>
</organism>
<dbReference type="AlphaFoldDB" id="A0A1P8KD54"/>
<reference evidence="1 2" key="1">
    <citation type="submission" date="2017-01" db="EMBL/GenBank/DDBJ databases">
        <authorList>
            <person name="Mah S.A."/>
            <person name="Swanson W.J."/>
            <person name="Moy G.W."/>
            <person name="Vacquier V.D."/>
        </authorList>
    </citation>
    <scope>NUCLEOTIDE SEQUENCE [LARGE SCALE GENOMIC DNA]</scope>
    <source>
        <strain evidence="1 2">DSM 22694</strain>
    </source>
</reference>
<dbReference type="KEGG" id="rsb:RS694_16475"/>
<dbReference type="Gene3D" id="2.30.110.10">
    <property type="entry name" value="Electron Transport, Fmn-binding Protein, Chain A"/>
    <property type="match status" value="1"/>
</dbReference>
<keyword evidence="2" id="KW-1185">Reference proteome</keyword>
<accession>A0A1P8KD54</accession>